<feature type="region of interest" description="Disordered" evidence="1">
    <location>
        <begin position="1"/>
        <end position="41"/>
    </location>
</feature>
<evidence type="ECO:0000256" key="1">
    <source>
        <dbReference type="SAM" id="MobiDB-lite"/>
    </source>
</evidence>
<organism evidence="2">
    <name type="scientific">viral metagenome</name>
    <dbReference type="NCBI Taxonomy" id="1070528"/>
    <lineage>
        <taxon>unclassified sequences</taxon>
        <taxon>metagenomes</taxon>
        <taxon>organismal metagenomes</taxon>
    </lineage>
</organism>
<accession>A0A6H1ZDP4</accession>
<evidence type="ECO:0000313" key="2">
    <source>
        <dbReference type="EMBL" id="QJA45674.1"/>
    </source>
</evidence>
<feature type="region of interest" description="Disordered" evidence="1">
    <location>
        <begin position="656"/>
        <end position="678"/>
    </location>
</feature>
<name>A0A6H1ZDP4_9ZZZZ</name>
<proteinExistence type="predicted"/>
<feature type="region of interest" description="Disordered" evidence="1">
    <location>
        <begin position="1542"/>
        <end position="1568"/>
    </location>
</feature>
<gene>
    <name evidence="2" type="ORF">TM448A00264_0052</name>
    <name evidence="3" type="ORF">TM448B00655_0030</name>
</gene>
<dbReference type="EMBL" id="MT144643">
    <property type="protein sequence ID" value="QJH96227.1"/>
    <property type="molecule type" value="Genomic_DNA"/>
</dbReference>
<reference evidence="2" key="1">
    <citation type="submission" date="2020-03" db="EMBL/GenBank/DDBJ databases">
        <title>The deep terrestrial virosphere.</title>
        <authorList>
            <person name="Holmfeldt K."/>
            <person name="Nilsson E."/>
            <person name="Simone D."/>
            <person name="Lopez-Fernandez M."/>
            <person name="Wu X."/>
            <person name="de Brujin I."/>
            <person name="Lundin D."/>
            <person name="Andersson A."/>
            <person name="Bertilsson S."/>
            <person name="Dopson M."/>
        </authorList>
    </citation>
    <scope>NUCLEOTIDE SEQUENCE</scope>
    <source>
        <strain evidence="2">TM448A00264</strain>
        <strain evidence="3">TM448B00655</strain>
    </source>
</reference>
<evidence type="ECO:0000313" key="3">
    <source>
        <dbReference type="EMBL" id="QJH96227.1"/>
    </source>
</evidence>
<dbReference type="EMBL" id="MT143994">
    <property type="protein sequence ID" value="QJA45674.1"/>
    <property type="molecule type" value="Genomic_DNA"/>
</dbReference>
<protein>
    <submittedName>
        <fullName evidence="2">Putative structural protein</fullName>
    </submittedName>
</protein>
<sequence>MARDPLQLDPESPLDYIGQELEQQADQVDAPATPVERNELEPAYVNSLSVRAELDGEREREQMRVGAGLYGGGGQEKEPMGATGGWGGLGPVEYIQTQDGGNAAINRLTLRDGSEIKVPAIGDPGWEETDWGRKFRSFVSGMTTSTGDMIGMFGEWAGSKGFKDTAGRLVDIGEAINPEDTGFTDDVARTFGSAASFWLPGLGTMGATAKIATKAPQVARWLGVGVSSVLEAGAEGHAALREAQGLGYGPDEARAVADRTFWMNLPLLVVTNRLGIFEEAGGLKGALGGAAGEAVQEGAQTVISEEALGREPRIKDVAYSMLLGGIVGGALGPLTEGRSRAESRQDRFAADLAAKRPLTPDGVYDIHEARLLGLMPEREYGLARHFEGIFPEADYKTYMGVVNGTMFTAQDIRGLSVSRETGADQVLGVTITQPSVEDDASVTAGDTMMLFFEGRDTEGDTIVHEASHRVFHHLPLELQNEFQSYLGQESSNYENLDEAFAEKSTEFFFDQKYDKTVAGGAFDRVHAVLHRTVARAFNQGAEIPGPVRNAFMENVRPRISQGKATTGEVQAAIGPPGQPFMASLDEFLSKRGPKGLTAQDVVDLLNKKALSPDYEAQWSGLRAYMADEQQRTGKPVSVAKVREFIDGAKEKAQTAYQRRASDEMNPPALTTAPGSAQEERARREARVATLQSEVAALRGAPDGPLIKVQNLAERLGKAAELAELGEGEMLAKGAVKDFQAADWAKFINFGRINSPDEVKALIARMYQMDPEYWTNEVKGKRPWALVEKQANSLGMSPYELMARRKGTAFNDTEMEVLRRATEGAAVRLAELRDEVLNAPTGQADAAKAAFQGQLQLVYAMQETMMDAKATAARSLAILRKQAEPGAMAGQQMLDSLEAARERGFDPADLASALLDMNSPGQIAAAVRQTYQVNGWDMILEMRQTGLLWGPWTHARNVLGNSLGQMWLVGERQIAGLAPGGEIGIGESAHMVHGFFEGALDGMRMAWYALKNDAPQTGSEKFDPRIYGAISGQNLQNLRGPFGSIEALRKAAPRAMSATGWVGRAFDFFGETTRLTYRALGAEDAFFRGVAERMELHALAYRQARQESRERGLNGVEERDYRADRMASIIMHPENHQEILQSARDFGHYATYTNELGKLGKQMMRASYNQRGGQFIRLLAPFVRTPINLMKFAAARLPVVNTLAPSFYQDFNAGGARRESALARAAMSWMIFGLVGYLVFNDRLTGEGPRNRRVREGWYEKGWQPNAVRVGNKLVGFDNTDPVGAIVGMQANFWELMRWSMFTNDANWEEVAAAAVLSPTKYMMNQTYLRGIADFMRLATEPEDRVGDPKAVLKTQGARWIQSTALSFVPLSGALRHARRMVDPTVRATETMLERLKDMTPGWSKTLPPLRGLWGDIRQRDEMLGPDVISPLPVKDIKRDPLDALVADNNMRLYMPGRYVSRGGAQVRLTPQQYGQLLEMMFQEREGVPNLRDRVKAALSQPGAERMSPIAKEEMINDMRRDAANQARQQLLMQNEDLSSVLNYQAQKRAAEASGQATPRPKVAPPSFE</sequence>